<dbReference type="Gene3D" id="3.40.50.1820">
    <property type="entry name" value="alpha/beta hydrolase"/>
    <property type="match status" value="1"/>
</dbReference>
<dbReference type="SUPFAM" id="SSF53474">
    <property type="entry name" value="alpha/beta-Hydrolases"/>
    <property type="match status" value="1"/>
</dbReference>
<dbReference type="PANTHER" id="PTHR46118">
    <property type="entry name" value="PROTEIN ABHD11"/>
    <property type="match status" value="1"/>
</dbReference>
<gene>
    <name evidence="3" type="ORF">SOASR030_03440</name>
</gene>
<accession>A0AAV5MXP6</accession>
<evidence type="ECO:0000256" key="1">
    <source>
        <dbReference type="ARBA" id="ARBA00022801"/>
    </source>
</evidence>
<dbReference type="InterPro" id="IPR000639">
    <property type="entry name" value="Epox_hydrolase-like"/>
</dbReference>
<feature type="domain" description="AB hydrolase-1" evidence="2">
    <location>
        <begin position="16"/>
        <end position="242"/>
    </location>
</feature>
<dbReference type="GO" id="GO:0016787">
    <property type="term" value="F:hydrolase activity"/>
    <property type="evidence" value="ECO:0007669"/>
    <property type="project" value="UniProtKB-KW"/>
</dbReference>
<dbReference type="InterPro" id="IPR000073">
    <property type="entry name" value="AB_hydrolase_1"/>
</dbReference>
<comment type="caution">
    <text evidence="3">The sequence shown here is derived from an EMBL/GenBank/DDBJ whole genome shotgun (WGS) entry which is preliminary data.</text>
</comment>
<evidence type="ECO:0000313" key="4">
    <source>
        <dbReference type="Proteomes" id="UP001058124"/>
    </source>
</evidence>
<protein>
    <submittedName>
        <fullName evidence="3">Acyl-CoA esterase</fullName>
    </submittedName>
</protein>
<dbReference type="PRINTS" id="PR00412">
    <property type="entry name" value="EPOXHYDRLASE"/>
</dbReference>
<dbReference type="Proteomes" id="UP001058124">
    <property type="component" value="Unassembled WGS sequence"/>
</dbReference>
<dbReference type="AlphaFoldDB" id="A0AAV5MXP6"/>
<proteinExistence type="predicted"/>
<dbReference type="Pfam" id="PF12697">
    <property type="entry name" value="Abhydrolase_6"/>
    <property type="match status" value="1"/>
</dbReference>
<name>A0AAV5MXP6_9GAMM</name>
<evidence type="ECO:0000259" key="2">
    <source>
        <dbReference type="Pfam" id="PF12697"/>
    </source>
</evidence>
<keyword evidence="4" id="KW-1185">Reference proteome</keyword>
<keyword evidence="1" id="KW-0378">Hydrolase</keyword>
<evidence type="ECO:0000313" key="3">
    <source>
        <dbReference type="EMBL" id="GKX54232.1"/>
    </source>
</evidence>
<dbReference type="InterPro" id="IPR029058">
    <property type="entry name" value="AB_hydrolase_fold"/>
</dbReference>
<dbReference type="PANTHER" id="PTHR46118:SF4">
    <property type="entry name" value="PROTEIN ABHD11"/>
    <property type="match status" value="1"/>
</dbReference>
<dbReference type="EMBL" id="BRLH01000001">
    <property type="protein sequence ID" value="GKX54232.1"/>
    <property type="molecule type" value="Genomic_DNA"/>
</dbReference>
<sequence length="255" mass="28590">MVMKLNYRLQGSGETVVLIHGLFGSLDNLGVLARDLQDSYQVLQVDLRNHGLSPWSEDMNYRAMAEDVLALLEQLELRDVILVGHSMGGKVAMMITSLAPERVRRLAVIDIAPVAYQQRHHDDVFAALKAVTQSGVATRPEAAIVMRSAGLEEGVLQFLLKSFHQGAWRFNVPALWQHYDDIIGWQEVPAWNGPVIFIRGELSPYIRESARDAIARQFPSARAYVVAGSGHWVHAEKPQQVTRILRRFMLDGPSE</sequence>
<organism evidence="3 4">
    <name type="scientific">Leminorella grimontii</name>
    <dbReference type="NCBI Taxonomy" id="82981"/>
    <lineage>
        <taxon>Bacteria</taxon>
        <taxon>Pseudomonadati</taxon>
        <taxon>Pseudomonadota</taxon>
        <taxon>Gammaproteobacteria</taxon>
        <taxon>Enterobacterales</taxon>
        <taxon>Budviciaceae</taxon>
        <taxon>Leminorella</taxon>
    </lineage>
</organism>
<dbReference type="PRINTS" id="PR00111">
    <property type="entry name" value="ABHYDROLASE"/>
</dbReference>
<reference evidence="3" key="1">
    <citation type="submission" date="2022-06" db="EMBL/GenBank/DDBJ databases">
        <title>Draft genome sequences of Leminorella grimontii str. JCM5902.</title>
        <authorList>
            <person name="Wakabayashi Y."/>
            <person name="Kojima K."/>
        </authorList>
    </citation>
    <scope>NUCLEOTIDE SEQUENCE</scope>
    <source>
        <strain evidence="3">JCM 5902</strain>
    </source>
</reference>